<evidence type="ECO:0000313" key="3">
    <source>
        <dbReference type="EMBL" id="GAA0767289.1"/>
    </source>
</evidence>
<evidence type="ECO:0000313" key="4">
    <source>
        <dbReference type="Proteomes" id="UP001500279"/>
    </source>
</evidence>
<dbReference type="InterPro" id="IPR038765">
    <property type="entry name" value="Papain-like_cys_pep_sf"/>
</dbReference>
<evidence type="ECO:0000256" key="1">
    <source>
        <dbReference type="SAM" id="SignalP"/>
    </source>
</evidence>
<accession>A0ABN1KID8</accession>
<protein>
    <submittedName>
        <fullName evidence="3">Transglutaminase family protein</fullName>
    </submittedName>
</protein>
<dbReference type="InterPro" id="IPR002931">
    <property type="entry name" value="Transglutaminase-like"/>
</dbReference>
<organism evidence="3 4">
    <name type="scientific">Ideonella azotifigens</name>
    <dbReference type="NCBI Taxonomy" id="513160"/>
    <lineage>
        <taxon>Bacteria</taxon>
        <taxon>Pseudomonadati</taxon>
        <taxon>Pseudomonadota</taxon>
        <taxon>Betaproteobacteria</taxon>
        <taxon>Burkholderiales</taxon>
        <taxon>Sphaerotilaceae</taxon>
        <taxon>Ideonella</taxon>
    </lineage>
</organism>
<keyword evidence="4" id="KW-1185">Reference proteome</keyword>
<sequence length="378" mass="40737">MQRRLFLRDAACVAAALPVIASPGAWALPATAAAAPSVADLLAQGWQVHDVTTTIELTERTANGRVWLPLAMDELPGYQRTLATRFEAPGAKLAEVMATKGQDTRLLRVAFTDPAAPQRVVLTQRIATRDRAVNLGARPNMKPLSAAELHPYLQPTSLAPLDGKVKQTAEQIQKDAGNPADTIAKAQAIYDWVIEHTRREGSVRGCGTGNVAFMLESGNLSGKCADLNGLWVALARATGIPARDAYGVRVDDSVHGYKSLGKSGDITKAQHCRADFYAEGHGWIPVDPADVRKVMLEEQAGGLALTDPKVRAARAMLFGAWEMNWIAYNHGHDVPLAGSQLPPAGFLMYPQGETTEGRLDSLDPATFKYQIRSEKVTA</sequence>
<dbReference type="Proteomes" id="UP001500279">
    <property type="component" value="Unassembled WGS sequence"/>
</dbReference>
<dbReference type="SMART" id="SM00460">
    <property type="entry name" value="TGc"/>
    <property type="match status" value="1"/>
</dbReference>
<dbReference type="EMBL" id="BAAAEW010000045">
    <property type="protein sequence ID" value="GAA0767289.1"/>
    <property type="molecule type" value="Genomic_DNA"/>
</dbReference>
<feature type="chain" id="PRO_5047047546" evidence="1">
    <location>
        <begin position="28"/>
        <end position="378"/>
    </location>
</feature>
<dbReference type="Pfam" id="PF01841">
    <property type="entry name" value="Transglut_core"/>
    <property type="match status" value="1"/>
</dbReference>
<dbReference type="PANTHER" id="PTHR38339:SF1">
    <property type="entry name" value="TRANSGLUTAMINASE-LIKE DOMAIN-CONTAINING PROTEIN"/>
    <property type="match status" value="1"/>
</dbReference>
<gene>
    <name evidence="3" type="ORF">GCM10009107_56120</name>
</gene>
<evidence type="ECO:0000259" key="2">
    <source>
        <dbReference type="SMART" id="SM00460"/>
    </source>
</evidence>
<comment type="caution">
    <text evidence="3">The sequence shown here is derived from an EMBL/GenBank/DDBJ whole genome shotgun (WGS) entry which is preliminary data.</text>
</comment>
<feature type="signal peptide" evidence="1">
    <location>
        <begin position="1"/>
        <end position="27"/>
    </location>
</feature>
<dbReference type="RefSeq" id="WP_231012946.1">
    <property type="nucleotide sequence ID" value="NZ_BAAAEW010000045.1"/>
</dbReference>
<feature type="domain" description="Transglutaminase-like" evidence="2">
    <location>
        <begin position="216"/>
        <end position="290"/>
    </location>
</feature>
<dbReference type="SUPFAM" id="SSF54001">
    <property type="entry name" value="Cysteine proteinases"/>
    <property type="match status" value="1"/>
</dbReference>
<name>A0ABN1KID8_9BURK</name>
<dbReference type="PANTHER" id="PTHR38339">
    <property type="entry name" value="TRANSGLUTAMINASE DOMAIN PROTEIN"/>
    <property type="match status" value="1"/>
</dbReference>
<proteinExistence type="predicted"/>
<keyword evidence="1" id="KW-0732">Signal</keyword>
<reference evidence="3 4" key="1">
    <citation type="journal article" date="2019" name="Int. J. Syst. Evol. Microbiol.">
        <title>The Global Catalogue of Microorganisms (GCM) 10K type strain sequencing project: providing services to taxonomists for standard genome sequencing and annotation.</title>
        <authorList>
            <consortium name="The Broad Institute Genomics Platform"/>
            <consortium name="The Broad Institute Genome Sequencing Center for Infectious Disease"/>
            <person name="Wu L."/>
            <person name="Ma J."/>
        </authorList>
    </citation>
    <scope>NUCLEOTIDE SEQUENCE [LARGE SCALE GENOMIC DNA]</scope>
    <source>
        <strain evidence="3 4">JCM 15503</strain>
    </source>
</reference>
<dbReference type="Gene3D" id="3.10.620.30">
    <property type="match status" value="1"/>
</dbReference>